<proteinExistence type="predicted"/>
<dbReference type="GeneID" id="66301741"/>
<dbReference type="RefSeq" id="WP_021875731.1">
    <property type="nucleotide sequence ID" value="NZ_CP018624.1"/>
</dbReference>
<organism evidence="1 2">
    <name type="scientific">Clostridium chauvoei</name>
    <dbReference type="NCBI Taxonomy" id="46867"/>
    <lineage>
        <taxon>Bacteria</taxon>
        <taxon>Bacillati</taxon>
        <taxon>Bacillota</taxon>
        <taxon>Clostridia</taxon>
        <taxon>Eubacteriales</taxon>
        <taxon>Clostridiaceae</taxon>
        <taxon>Clostridium</taxon>
    </lineage>
</organism>
<reference evidence="1 2" key="1">
    <citation type="submission" date="2021-08" db="EMBL/GenBank/DDBJ databases">
        <title>Genome sequence analysis of Clostridium chauvoei strains of European origin and evaluation of typing options for outbreak investigations.</title>
        <authorList>
            <person name="Abdel-Glil M."/>
            <person name="Thomas P."/>
            <person name="Seyboldt C."/>
        </authorList>
    </citation>
    <scope>NUCLEOTIDE SEQUENCE [LARGE SCALE GENOMIC DNA]</scope>
    <source>
        <strain evidence="1 2">S0260-09</strain>
    </source>
</reference>
<evidence type="ECO:0000313" key="2">
    <source>
        <dbReference type="Proteomes" id="UP000775179"/>
    </source>
</evidence>
<protein>
    <submittedName>
        <fullName evidence="1">Uncharacterized protein</fullName>
    </submittedName>
</protein>
<gene>
    <name evidence="1" type="ORF">K4H94_00630</name>
</gene>
<accession>A0ABD4RE35</accession>
<name>A0ABD4RE35_9CLOT</name>
<dbReference type="Proteomes" id="UP000775179">
    <property type="component" value="Unassembled WGS sequence"/>
</dbReference>
<sequence length="247" mass="28960">MIKSLIDNDKKREVIIEVKYGDTTGNGTNDQISLIELHENNKEHKFTGEVFIRIKNIMTGEVFTINLESHIGISYKLYMGKFTSDYKMDILVQGFNYIAKDENNNYIFSYMNRAYVEVFNGHKFLNEYKVDANYKDNYLVEVLCEKLKKKYCISIKEYDKEWLSKVYDNTGILKVNSKLINTDLNAVYPIGPTWGEEFGVQTELYIYQTLISHDKLKVIAIIQNRLRWKDDRFIVILQNIAVLGKEI</sequence>
<evidence type="ECO:0000313" key="1">
    <source>
        <dbReference type="EMBL" id="MBX7289556.1"/>
    </source>
</evidence>
<dbReference type="EMBL" id="JAIFTX010000001">
    <property type="protein sequence ID" value="MBX7289556.1"/>
    <property type="molecule type" value="Genomic_DNA"/>
</dbReference>
<dbReference type="KEGG" id="cchv:BTM20_07655"/>
<comment type="caution">
    <text evidence="1">The sequence shown here is derived from an EMBL/GenBank/DDBJ whole genome shotgun (WGS) entry which is preliminary data.</text>
</comment>
<dbReference type="AlphaFoldDB" id="A0ABD4RE35"/>